<dbReference type="AlphaFoldDB" id="D8J0B1"/>
<feature type="domain" description="Nitrile hydratase beta subunit-like N-terminal" evidence="7">
    <location>
        <begin position="1"/>
        <end position="102"/>
    </location>
</feature>
<dbReference type="InterPro" id="IPR008990">
    <property type="entry name" value="Elect_transpt_acc-like_dom_sf"/>
</dbReference>
<dbReference type="KEGG" id="hse:Hsero_0931"/>
<dbReference type="RefSeq" id="WP_013232962.1">
    <property type="nucleotide sequence ID" value="NC_014323.1"/>
</dbReference>
<evidence type="ECO:0000256" key="5">
    <source>
        <dbReference type="PIRNR" id="PIRNR001427"/>
    </source>
</evidence>
<dbReference type="Gene3D" id="2.30.30.50">
    <property type="match status" value="1"/>
</dbReference>
<proteinExistence type="inferred from homology"/>
<gene>
    <name evidence="8" type="primary">nthB</name>
    <name evidence="8" type="ordered locus">Hsero_0931</name>
</gene>
<evidence type="ECO:0000313" key="8">
    <source>
        <dbReference type="EMBL" id="ADJ62448.1"/>
    </source>
</evidence>
<feature type="domain" description="Nitrile hydratase beta subunit" evidence="6">
    <location>
        <begin position="114"/>
        <end position="210"/>
    </location>
</feature>
<dbReference type="HOGENOM" id="CLU_106294_0_0_4"/>
<dbReference type="InterPro" id="IPR049054">
    <property type="entry name" value="CN_hydtase_beta-like_N"/>
</dbReference>
<accession>D8J0B1</accession>
<dbReference type="EC" id="4.2.1.84" evidence="5"/>
<keyword evidence="9" id="KW-1185">Reference proteome</keyword>
<sequence length="219" mass="24775">MDGFHDLGGVQGFGRIPHTINSLDYKKVFKQDWEHLAYTLMFLGADHMKLYSVDEVRHAVERIEFRQQANTQYYERYVIATASLLVELGVLTQQELDEALGSHFQLARPAQSKGRPAITGRPPFEVGDRVLVRDERVTGHIRCPGYVRGKEGVVLHRTTEQWPFPDTIGHGDKSAAMQPTYHVQFSNRDVWGDACDDGFVVVDLFEGYLDKAPQQGGRA</sequence>
<dbReference type="Gene3D" id="1.10.472.20">
    <property type="entry name" value="Nitrile hydratase, beta subunit"/>
    <property type="match status" value="1"/>
</dbReference>
<dbReference type="STRING" id="757424.Hsero_0931"/>
<evidence type="ECO:0000256" key="3">
    <source>
        <dbReference type="ARBA" id="ARBA00023239"/>
    </source>
</evidence>
<name>D8J0B1_HERSS</name>
<dbReference type="EMBL" id="CP002039">
    <property type="protein sequence ID" value="ADJ62448.1"/>
    <property type="molecule type" value="Genomic_DNA"/>
</dbReference>
<evidence type="ECO:0000259" key="6">
    <source>
        <dbReference type="Pfam" id="PF02211"/>
    </source>
</evidence>
<dbReference type="OrthoDB" id="3478924at2"/>
<comment type="function">
    <text evidence="1 5">NHase catalyzes the hydration of various nitrile compounds to the corresponding amides.</text>
</comment>
<comment type="similarity">
    <text evidence="2 5">Belongs to the nitrile hydratase subunit beta family.</text>
</comment>
<dbReference type="Pfam" id="PF21006">
    <property type="entry name" value="NHase_beta_N"/>
    <property type="match status" value="1"/>
</dbReference>
<evidence type="ECO:0000313" key="9">
    <source>
        <dbReference type="Proteomes" id="UP000000329"/>
    </source>
</evidence>
<evidence type="ECO:0000256" key="4">
    <source>
        <dbReference type="ARBA" id="ARBA00044877"/>
    </source>
</evidence>
<dbReference type="InterPro" id="IPR024690">
    <property type="entry name" value="CN_hydtase_beta_dom_C"/>
</dbReference>
<dbReference type="GO" id="GO:0018822">
    <property type="term" value="F:nitrile hydratase activity"/>
    <property type="evidence" value="ECO:0007669"/>
    <property type="project" value="UniProtKB-EC"/>
</dbReference>
<dbReference type="NCBIfam" id="TIGR03888">
    <property type="entry name" value="nitrile_beta"/>
    <property type="match status" value="1"/>
</dbReference>
<dbReference type="SUPFAM" id="SSF50090">
    <property type="entry name" value="Electron transport accessory proteins"/>
    <property type="match status" value="1"/>
</dbReference>
<dbReference type="Proteomes" id="UP000000329">
    <property type="component" value="Chromosome"/>
</dbReference>
<evidence type="ECO:0000256" key="2">
    <source>
        <dbReference type="ARBA" id="ARBA00009098"/>
    </source>
</evidence>
<dbReference type="GeneID" id="29393554"/>
<dbReference type="InterPro" id="IPR003168">
    <property type="entry name" value="Nitrile_hydratase_bsu"/>
</dbReference>
<dbReference type="InterPro" id="IPR042262">
    <property type="entry name" value="CN_hydtase_beta_C"/>
</dbReference>
<comment type="catalytic activity">
    <reaction evidence="4 5">
        <text>an aliphatic primary amide = an aliphatic nitrile + H2O</text>
        <dbReference type="Rhea" id="RHEA:12673"/>
        <dbReference type="ChEBI" id="CHEBI:15377"/>
        <dbReference type="ChEBI" id="CHEBI:65285"/>
        <dbReference type="ChEBI" id="CHEBI:80291"/>
        <dbReference type="EC" id="4.2.1.84"/>
    </reaction>
</comment>
<dbReference type="GO" id="GO:0046914">
    <property type="term" value="F:transition metal ion binding"/>
    <property type="evidence" value="ECO:0007669"/>
    <property type="project" value="InterPro"/>
</dbReference>
<dbReference type="eggNOG" id="ENOG502Z87Q">
    <property type="taxonomic scope" value="Bacteria"/>
</dbReference>
<evidence type="ECO:0000259" key="7">
    <source>
        <dbReference type="Pfam" id="PF21006"/>
    </source>
</evidence>
<organism evidence="8 9">
    <name type="scientific">Herbaspirillum seropedicae (strain SmR1)</name>
    <dbReference type="NCBI Taxonomy" id="757424"/>
    <lineage>
        <taxon>Bacteria</taxon>
        <taxon>Pseudomonadati</taxon>
        <taxon>Pseudomonadota</taxon>
        <taxon>Betaproteobacteria</taxon>
        <taxon>Burkholderiales</taxon>
        <taxon>Oxalobacteraceae</taxon>
        <taxon>Herbaspirillum</taxon>
    </lineage>
</organism>
<keyword evidence="3 5" id="KW-0456">Lyase</keyword>
<dbReference type="Pfam" id="PF02211">
    <property type="entry name" value="NHase_beta_C"/>
    <property type="match status" value="1"/>
</dbReference>
<reference evidence="8 9" key="1">
    <citation type="submission" date="2010-04" db="EMBL/GenBank/DDBJ databases">
        <title>The genome of Herbaspirillum seropedicae SmR1, an endophytic, nitrogen-fixing, plant-growth promoting beta-Proteobacteria.</title>
        <authorList>
            <person name="Pedrosa F.O."/>
            <person name="Monteiro R.A."/>
            <person name="Wassem R."/>
            <person name="Cruz L.M."/>
            <person name="Ayub R.A."/>
            <person name="Colauto N.B."/>
            <person name="Fernandez M.A."/>
            <person name="Fungaro M.H.P."/>
            <person name="Grisard E.C."/>
            <person name="Hungria M."/>
            <person name="Madeira H.M.F."/>
            <person name="Nodari R.O."/>
            <person name="Osaku C.A."/>
            <person name="Petzl-Erler M.L."/>
            <person name="Terenzi H."/>
            <person name="Vieira L.G.E."/>
            <person name="Almeida M.I.M."/>
            <person name="Alves L.R."/>
            <person name="Arantes O.M.N."/>
            <person name="Balsanelli E."/>
            <person name="Barcellos F.G."/>
            <person name="Baura V.A."/>
            <person name="Binde D.R."/>
            <person name="Campo R.J."/>
            <person name="Chubatsu L.S."/>
            <person name="Chueire L.M.O."/>
            <person name="Ciferri R.R."/>
            <person name="Correa L.C."/>
            <person name="da Conceicao Silva J.L."/>
            <person name="Dabul A.N.G."/>
            <person name="Dambros B.P."/>
            <person name="Faoro H."/>
            <person name="Favetti A."/>
            <person name="Friedermann G."/>
            <person name="Furlaneto M.C."/>
            <person name="Gasques L.S."/>
            <person name="Gimenes C.C.T."/>
            <person name="Gioppo N.M.R."/>
            <person name="Glienke-Blanco C."/>
            <person name="Godoy L.P."/>
            <person name="Guerra M.P."/>
            <person name="Karp S."/>
            <person name="Kava-Cordeiro V."/>
            <person name="Margarido V.P."/>
            <person name="Mathioni S.M."/>
            <person name="Menck-Soares M.A."/>
            <person name="Murace N.K."/>
            <person name="Nicolas M.F."/>
            <person name="Oliveira C.E.C."/>
            <person name="Pagnan N.A.B."/>
            <person name="Pamphile J.A."/>
            <person name="Patussi E.V."/>
            <person name="Pereira L.F.P."/>
            <person name="Pereira-Ferrari L."/>
            <person name="Pinto F.G.S."/>
            <person name="Precoma C."/>
            <person name="Prioli A.J."/>
            <person name="Prioli S.M.A.P."/>
            <person name="Raittz R.T."/>
            <person name="Ramos H.J.O."/>
            <person name="Ribeiro E.M.S.F."/>
            <person name="Rigo L.U."/>
            <person name="Rocha C.L.M.S.C."/>
            <person name="Rocha S.N."/>
            <person name="Santos K."/>
            <person name="Satori D."/>
            <person name="Silva A.G."/>
            <person name="Simao R.C.G."/>
            <person name="Soares M.A.M."/>
            <person name="Souza E.M."/>
            <person name="Steffens M.B.R."/>
            <person name="Steindel M."/>
            <person name="Tadra-Sfeir M.Z."/>
            <person name="Takahashi E.K."/>
            <person name="Torres R.A."/>
            <person name="Valle J.S."/>
            <person name="Vernal J.I."/>
            <person name="Vilas-Boas L.A."/>
            <person name="Watanabe M.A.E."/>
            <person name="Weiss V.A."/>
            <person name="Yates M.A."/>
            <person name="Souza E.M."/>
        </authorList>
    </citation>
    <scope>NUCLEOTIDE SEQUENCE [LARGE SCALE GENOMIC DNA]</scope>
    <source>
        <strain evidence="8 9">SmR1</strain>
    </source>
</reference>
<dbReference type="PIRSF" id="PIRSF001427">
    <property type="entry name" value="NHase_beta"/>
    <property type="match status" value="1"/>
</dbReference>
<evidence type="ECO:0000256" key="1">
    <source>
        <dbReference type="ARBA" id="ARBA00004042"/>
    </source>
</evidence>
<protein>
    <recommendedName>
        <fullName evidence="5">Nitrile hydratase subunit beta</fullName>
        <shortName evidence="5">NHase</shortName>
        <ecNumber evidence="5">4.2.1.84</ecNumber>
    </recommendedName>
</protein>